<keyword evidence="9" id="KW-1185">Reference proteome</keyword>
<sequence length="157" mass="17156">MYLLLIEDDLSLGRVLSRLLAQHYRVDWVRTLAAASAQWRAAEHDLVILDLGLPDGDGMDWLAGLRAGGSDVPVLIVSARDALDDRVHGLDAGADDYLIKPFEADELMARVRVLLRRGSGRATPALSAGALSFLPEQQRFLLDGEPLALPPMAYQLL</sequence>
<reference evidence="9" key="1">
    <citation type="submission" date="2018-02" db="EMBL/GenBank/DDBJ databases">
        <title>Genome sequencing of Solimonas sp. HR-BB.</title>
        <authorList>
            <person name="Lee Y."/>
            <person name="Jeon C.O."/>
        </authorList>
    </citation>
    <scope>NUCLEOTIDE SEQUENCE [LARGE SCALE GENOMIC DNA]</scope>
    <source>
        <strain evidence="9">HR-E</strain>
    </source>
</reference>
<dbReference type="Pfam" id="PF00072">
    <property type="entry name" value="Response_reg"/>
    <property type="match status" value="1"/>
</dbReference>
<feature type="non-terminal residue" evidence="8">
    <location>
        <position position="157"/>
    </location>
</feature>
<dbReference type="InterPro" id="IPR039420">
    <property type="entry name" value="WalR-like"/>
</dbReference>
<feature type="modified residue" description="4-aspartylphosphate" evidence="4">
    <location>
        <position position="50"/>
    </location>
</feature>
<name>A0A2P6ATF2_9GAMM</name>
<keyword evidence="1" id="KW-0805">Transcription regulation</keyword>
<gene>
    <name evidence="8" type="ORF">C5O18_03920</name>
</gene>
<dbReference type="AlphaFoldDB" id="A0A2P6ATF2"/>
<keyword evidence="3" id="KW-0804">Transcription</keyword>
<dbReference type="OrthoDB" id="9802426at2"/>
<dbReference type="GO" id="GO:0006355">
    <property type="term" value="P:regulation of DNA-templated transcription"/>
    <property type="evidence" value="ECO:0007669"/>
    <property type="project" value="InterPro"/>
</dbReference>
<dbReference type="InterPro" id="IPR001867">
    <property type="entry name" value="OmpR/PhoB-type_DNA-bd"/>
</dbReference>
<dbReference type="GO" id="GO:0032993">
    <property type="term" value="C:protein-DNA complex"/>
    <property type="evidence" value="ECO:0007669"/>
    <property type="project" value="TreeGrafter"/>
</dbReference>
<dbReference type="GO" id="GO:0005829">
    <property type="term" value="C:cytosol"/>
    <property type="evidence" value="ECO:0007669"/>
    <property type="project" value="TreeGrafter"/>
</dbReference>
<evidence type="ECO:0000256" key="4">
    <source>
        <dbReference type="PROSITE-ProRule" id="PRU00169"/>
    </source>
</evidence>
<dbReference type="PROSITE" id="PS51755">
    <property type="entry name" value="OMPR_PHOB"/>
    <property type="match status" value="1"/>
</dbReference>
<proteinExistence type="predicted"/>
<evidence type="ECO:0000256" key="1">
    <source>
        <dbReference type="ARBA" id="ARBA00023015"/>
    </source>
</evidence>
<evidence type="ECO:0000259" key="7">
    <source>
        <dbReference type="PROSITE" id="PS51755"/>
    </source>
</evidence>
<feature type="domain" description="OmpR/PhoB-type" evidence="7">
    <location>
        <begin position="123"/>
        <end position="157"/>
    </location>
</feature>
<dbReference type="SUPFAM" id="SSF52172">
    <property type="entry name" value="CheY-like"/>
    <property type="match status" value="1"/>
</dbReference>
<keyword evidence="4" id="KW-0597">Phosphoprotein</keyword>
<dbReference type="GO" id="GO:0000156">
    <property type="term" value="F:phosphorelay response regulator activity"/>
    <property type="evidence" value="ECO:0007669"/>
    <property type="project" value="TreeGrafter"/>
</dbReference>
<dbReference type="GO" id="GO:0000976">
    <property type="term" value="F:transcription cis-regulatory region binding"/>
    <property type="evidence" value="ECO:0007669"/>
    <property type="project" value="TreeGrafter"/>
</dbReference>
<comment type="caution">
    <text evidence="8">The sequence shown here is derived from an EMBL/GenBank/DDBJ whole genome shotgun (WGS) entry which is preliminary data.</text>
</comment>
<keyword evidence="2 5" id="KW-0238">DNA-binding</keyword>
<dbReference type="InterPro" id="IPR011006">
    <property type="entry name" value="CheY-like_superfamily"/>
</dbReference>
<dbReference type="RefSeq" id="WP_105191647.1">
    <property type="nucleotide sequence ID" value="NZ_PTQZ01000059.1"/>
</dbReference>
<dbReference type="EMBL" id="PTQZ01000059">
    <property type="protein sequence ID" value="PQA47681.1"/>
    <property type="molecule type" value="Genomic_DNA"/>
</dbReference>
<accession>A0A2P6ATF2</accession>
<evidence type="ECO:0000256" key="2">
    <source>
        <dbReference type="ARBA" id="ARBA00023125"/>
    </source>
</evidence>
<evidence type="ECO:0000256" key="3">
    <source>
        <dbReference type="ARBA" id="ARBA00023163"/>
    </source>
</evidence>
<protein>
    <submittedName>
        <fullName evidence="8">DNA-binding response regulator</fullName>
    </submittedName>
</protein>
<feature type="domain" description="Response regulatory" evidence="6">
    <location>
        <begin position="2"/>
        <end position="115"/>
    </location>
</feature>
<organism evidence="8 9">
    <name type="scientific">Amnimonas aquatica</name>
    <dbReference type="NCBI Taxonomy" id="2094561"/>
    <lineage>
        <taxon>Bacteria</taxon>
        <taxon>Pseudomonadati</taxon>
        <taxon>Pseudomonadota</taxon>
        <taxon>Gammaproteobacteria</taxon>
        <taxon>Moraxellales</taxon>
        <taxon>Moraxellaceae</taxon>
        <taxon>Amnimonas</taxon>
    </lineage>
</organism>
<evidence type="ECO:0000259" key="6">
    <source>
        <dbReference type="PROSITE" id="PS50110"/>
    </source>
</evidence>
<feature type="DNA-binding region" description="OmpR/PhoB-type" evidence="5">
    <location>
        <begin position="123"/>
        <end position="157"/>
    </location>
</feature>
<evidence type="ECO:0000256" key="5">
    <source>
        <dbReference type="PROSITE-ProRule" id="PRU01091"/>
    </source>
</evidence>
<dbReference type="Proteomes" id="UP000243900">
    <property type="component" value="Unassembled WGS sequence"/>
</dbReference>
<dbReference type="PANTHER" id="PTHR48111">
    <property type="entry name" value="REGULATOR OF RPOS"/>
    <property type="match status" value="1"/>
</dbReference>
<evidence type="ECO:0000313" key="8">
    <source>
        <dbReference type="EMBL" id="PQA47681.1"/>
    </source>
</evidence>
<dbReference type="InterPro" id="IPR001789">
    <property type="entry name" value="Sig_transdc_resp-reg_receiver"/>
</dbReference>
<dbReference type="SMART" id="SM00448">
    <property type="entry name" value="REC"/>
    <property type="match status" value="1"/>
</dbReference>
<dbReference type="PROSITE" id="PS50110">
    <property type="entry name" value="RESPONSE_REGULATORY"/>
    <property type="match status" value="1"/>
</dbReference>
<dbReference type="Gene3D" id="3.40.50.2300">
    <property type="match status" value="1"/>
</dbReference>
<evidence type="ECO:0000313" key="9">
    <source>
        <dbReference type="Proteomes" id="UP000243900"/>
    </source>
</evidence>
<dbReference type="PANTHER" id="PTHR48111:SF67">
    <property type="entry name" value="TRANSCRIPTIONAL REGULATORY PROTEIN TCTD"/>
    <property type="match status" value="1"/>
</dbReference>